<dbReference type="GO" id="GO:0005829">
    <property type="term" value="C:cytosol"/>
    <property type="evidence" value="ECO:0007669"/>
    <property type="project" value="TreeGrafter"/>
</dbReference>
<dbReference type="CDD" id="cd01257">
    <property type="entry name" value="PH_IRS"/>
    <property type="match status" value="1"/>
</dbReference>
<dbReference type="GO" id="GO:0043548">
    <property type="term" value="F:phosphatidylinositol 3-kinase binding"/>
    <property type="evidence" value="ECO:0007669"/>
    <property type="project" value="TreeGrafter"/>
</dbReference>
<feature type="compositionally biased region" description="Polar residues" evidence="11">
    <location>
        <begin position="656"/>
        <end position="674"/>
    </location>
</feature>
<comment type="subunit">
    <text evidence="1">Bindings to phosphatidylinositol 3-kinase and SHP2.</text>
</comment>
<evidence type="ECO:0000259" key="12">
    <source>
        <dbReference type="PROSITE" id="PS50003"/>
    </source>
</evidence>
<dbReference type="SMART" id="SM00233">
    <property type="entry name" value="PH"/>
    <property type="match status" value="1"/>
</dbReference>
<keyword evidence="4" id="KW-0341">Growth regulation</keyword>
<dbReference type="PRINTS" id="PR00628">
    <property type="entry name" value="INSULINRSI"/>
</dbReference>
<dbReference type="KEGG" id="pmrn:116956300"/>
<evidence type="ECO:0000256" key="8">
    <source>
        <dbReference type="ARBA" id="ARBA00023224"/>
    </source>
</evidence>
<protein>
    <recommendedName>
        <fullName evidence="2">Insulin receptor substrate 1</fullName>
    </recommendedName>
    <alternativeName>
        <fullName evidence="9">Protein chico</fullName>
    </alternativeName>
</protein>
<keyword evidence="14" id="KW-1185">Reference proteome</keyword>
<feature type="region of interest" description="Disordered" evidence="11">
    <location>
        <begin position="1035"/>
        <end position="1056"/>
    </location>
</feature>
<evidence type="ECO:0000256" key="3">
    <source>
        <dbReference type="ARBA" id="ARBA00022553"/>
    </source>
</evidence>
<evidence type="ECO:0000256" key="9">
    <source>
        <dbReference type="ARBA" id="ARBA00033282"/>
    </source>
</evidence>
<dbReference type="GO" id="GO:0048477">
    <property type="term" value="P:oogenesis"/>
    <property type="evidence" value="ECO:0007669"/>
    <property type="project" value="UniProtKB-KW"/>
</dbReference>
<dbReference type="FunFam" id="2.30.29.30:FF:000029">
    <property type="entry name" value="Insulin receptor substrate 1"/>
    <property type="match status" value="1"/>
</dbReference>
<feature type="compositionally biased region" description="Low complexity" evidence="11">
    <location>
        <begin position="795"/>
        <end position="819"/>
    </location>
</feature>
<evidence type="ECO:0000256" key="4">
    <source>
        <dbReference type="ARBA" id="ARBA00022604"/>
    </source>
</evidence>
<dbReference type="GO" id="GO:0005886">
    <property type="term" value="C:plasma membrane"/>
    <property type="evidence" value="ECO:0007669"/>
    <property type="project" value="TreeGrafter"/>
</dbReference>
<gene>
    <name evidence="15" type="primary">LOC116956300</name>
</gene>
<feature type="compositionally biased region" description="Gly residues" evidence="11">
    <location>
        <begin position="145"/>
        <end position="169"/>
    </location>
</feature>
<keyword evidence="6" id="KW-0221">Differentiation</keyword>
<feature type="region of interest" description="Disordered" evidence="11">
    <location>
        <begin position="1128"/>
        <end position="1149"/>
    </location>
</feature>
<feature type="region of interest" description="Disordered" evidence="11">
    <location>
        <begin position="795"/>
        <end position="859"/>
    </location>
</feature>
<keyword evidence="5" id="KW-0677">Repeat</keyword>
<evidence type="ECO:0000256" key="11">
    <source>
        <dbReference type="SAM" id="MobiDB-lite"/>
    </source>
</evidence>
<evidence type="ECO:0000259" key="13">
    <source>
        <dbReference type="PROSITE" id="PS51064"/>
    </source>
</evidence>
<feature type="domain" description="IRS-type PTB" evidence="13">
    <location>
        <begin position="196"/>
        <end position="300"/>
    </location>
</feature>
<feature type="region of interest" description="Disordered" evidence="11">
    <location>
        <begin position="479"/>
        <end position="576"/>
    </location>
</feature>
<evidence type="ECO:0000256" key="6">
    <source>
        <dbReference type="ARBA" id="ARBA00022782"/>
    </source>
</evidence>
<keyword evidence="8" id="KW-0807">Transducer</keyword>
<evidence type="ECO:0000256" key="2">
    <source>
        <dbReference type="ARBA" id="ARBA00015710"/>
    </source>
</evidence>
<sequence>MPNVAEPAAERPAAVLKCGYLRKQKSAHRRFFVLRGPEPASPAGRLEYYESERKWRQRSGGPKRSVALHTCLCVSRRADARHRYLVALYTKDEYFAVAAESEQEQDAWHRALSDLLAQARASLPPHVPGDAGGATRPRAAAGAARGAGGVGGGGGGGGGTSGGGGGAGGAEEEKLCSDAIYGAVPTASSPQAGTFSSEVWQVTLKPRGLGQSRNMCGVYRLCLSARTISFVKLNSVTPDVALQLMNIRRCGHSDNLFFIELGRSAVTGPGEFWMQVEDCVVAQNLHETILEAMKAMGEFPDFRPRSKSHSASSSSTNPISVPQRRHMKSLPPSKTGLTRRSRTESLNAACSSPATKAGLAGIRVRTASEGDRAACRPYSVAGSPVSVSPTAFIGGYPHSLRKSSKLQPLLNVTGRSVSVPAAPSPTSHVTSPVSMSSTSSGLGSTTDTLYARPSSTSVSGSYSDGGFISSDEYGSSPIDFKNHCNRSATPESLGRTPPVREEQEPDNYMSMDPGCGYAGSAGRAKRSSVEEGDGEKAPGLHSKRGYSSCTAPPLAFHQKPSQAAAGSLEEYTPMTPGGGYPGRMAYSVSPRPASLPAARVTRHEEYVALVTAGKLKDDDGYMPMSPGVAQLPPPQLGCCNAAGGGRHDDYVPMSPKSVSAPQQIVNPRQRTSATDDGYMMMSPGLNGGNFSPDAGQEYVVKWANASNPVGSSGSADDGVGNMSGHYMNMSPGGVMGSTPEEMFAPVMAGTEKVSYLYNALPHSCKAATRKYSVVQPCAPESDPANVKTRQEILFGGDKSSSSSNDSLTSDGTPSTSGSGIRRAAKKQSGRTICPSKLLLSRIKPEPQEQGAEPHRVAEPVSPGEYVNIHFRAKVDCAVSNSDPADLGKSSLKSTPTDSPTCYGMNGSWRPSPRKFDCVGPAKLPAGEPASPRSVPGPFSPEDPCAGLGYQPVHVGGTHLSAPLYEAESDYTEMTFQVAPPPSASKPLPSPKPEAARAVGLTPGMNRLSLVEHAPGGTPTFAVSNPDEGAKVIRANEQGRRRHSSETFSSVSSAPAAKASTTLGSQSWSLLEDAKHHGSFESVWASASSPGGTGAMEQGLSTMSRKASAGFENGLNYIAFLVSDDGAAATAAGDEGGGRRSTHVNCSNAAKGDYGPYSSMDFPRAAATAHESKCRPVDPHVE</sequence>
<feature type="region of interest" description="Disordered" evidence="11">
    <location>
        <begin position="123"/>
        <end position="170"/>
    </location>
</feature>
<organism evidence="14 15">
    <name type="scientific">Petromyzon marinus</name>
    <name type="common">Sea lamprey</name>
    <dbReference type="NCBI Taxonomy" id="7757"/>
    <lineage>
        <taxon>Eukaryota</taxon>
        <taxon>Metazoa</taxon>
        <taxon>Chordata</taxon>
        <taxon>Craniata</taxon>
        <taxon>Vertebrata</taxon>
        <taxon>Cyclostomata</taxon>
        <taxon>Hyperoartia</taxon>
        <taxon>Petromyzontiformes</taxon>
        <taxon>Petromyzontidae</taxon>
        <taxon>Petromyzon</taxon>
    </lineage>
</organism>
<dbReference type="PANTHER" id="PTHR10614">
    <property type="entry name" value="INSULIN RECEPTOR SUBSTRATE"/>
    <property type="match status" value="1"/>
</dbReference>
<dbReference type="Pfam" id="PF00169">
    <property type="entry name" value="PH"/>
    <property type="match status" value="1"/>
</dbReference>
<dbReference type="AlphaFoldDB" id="A0AAJ7UC79"/>
<evidence type="ECO:0000313" key="14">
    <source>
        <dbReference type="Proteomes" id="UP001318040"/>
    </source>
</evidence>
<dbReference type="InterPro" id="IPR002404">
    <property type="entry name" value="IRS_PTB"/>
</dbReference>
<dbReference type="InterPro" id="IPR001849">
    <property type="entry name" value="PH_domain"/>
</dbReference>
<feature type="region of interest" description="Disordered" evidence="11">
    <location>
        <begin position="656"/>
        <end position="676"/>
    </location>
</feature>
<proteinExistence type="predicted"/>
<comment type="function">
    <text evidence="10">Activates phosphatidylinositol 3-kinase when bound to the regulatory p85 subunit. May mediate the control of various cellular processes by insulin-like peptides. When phosphorylated by the insulin receptor binds specifically to various cellular proteins containing SH2 domains. Involved in control of cell proliferation, cell size, and body and organ growth throughout development. Also has a role in a signaling pathway controlling the physiological response required to endure periods of low nutrient conditions. Insulin/insulin-like growth factor (IGF) signaling pathway has a role in regulating aging and is necessary in the ovary for vitellogenic maturation.</text>
</comment>
<evidence type="ECO:0000256" key="5">
    <source>
        <dbReference type="ARBA" id="ARBA00022737"/>
    </source>
</evidence>
<dbReference type="SMART" id="SM00310">
    <property type="entry name" value="PTBI"/>
    <property type="match status" value="1"/>
</dbReference>
<dbReference type="Gene3D" id="2.30.29.30">
    <property type="entry name" value="Pleckstrin-homology domain (PH domain)/Phosphotyrosine-binding domain (PTB)"/>
    <property type="match status" value="2"/>
</dbReference>
<keyword evidence="3" id="KW-0597">Phosphoprotein</keyword>
<accession>A0AAJ7UC79</accession>
<dbReference type="Pfam" id="PF02174">
    <property type="entry name" value="IRS"/>
    <property type="match status" value="1"/>
</dbReference>
<evidence type="ECO:0000256" key="7">
    <source>
        <dbReference type="ARBA" id="ARBA00022943"/>
    </source>
</evidence>
<feature type="compositionally biased region" description="Basic and acidic residues" evidence="11">
    <location>
        <begin position="842"/>
        <end position="857"/>
    </location>
</feature>
<dbReference type="GO" id="GO:0005158">
    <property type="term" value="F:insulin receptor binding"/>
    <property type="evidence" value="ECO:0007669"/>
    <property type="project" value="InterPro"/>
</dbReference>
<dbReference type="GO" id="GO:0008286">
    <property type="term" value="P:insulin receptor signaling pathway"/>
    <property type="evidence" value="ECO:0007669"/>
    <property type="project" value="InterPro"/>
</dbReference>
<name>A0AAJ7UC79_PETMA</name>
<dbReference type="InterPro" id="IPR011993">
    <property type="entry name" value="PH-like_dom_sf"/>
</dbReference>
<dbReference type="InterPro" id="IPR039011">
    <property type="entry name" value="IRS"/>
</dbReference>
<dbReference type="PANTHER" id="PTHR10614:SF13">
    <property type="entry name" value="INSULIN RECEPTOR SUBSTRATE 1"/>
    <property type="match status" value="1"/>
</dbReference>
<dbReference type="RefSeq" id="XP_032833695.1">
    <property type="nucleotide sequence ID" value="XM_032977804.1"/>
</dbReference>
<keyword evidence="7" id="KW-0896">Oogenesis</keyword>
<feature type="region of interest" description="Disordered" evidence="11">
    <location>
        <begin position="417"/>
        <end position="464"/>
    </location>
</feature>
<dbReference type="PROSITE" id="PS51064">
    <property type="entry name" value="IRS_PTB"/>
    <property type="match status" value="1"/>
</dbReference>
<dbReference type="CDD" id="cd01204">
    <property type="entry name" value="PTB_IRS"/>
    <property type="match status" value="1"/>
</dbReference>
<feature type="domain" description="PH" evidence="12">
    <location>
        <begin position="14"/>
        <end position="117"/>
    </location>
</feature>
<dbReference type="PROSITE" id="PS50003">
    <property type="entry name" value="PH_DOMAIN"/>
    <property type="match status" value="1"/>
</dbReference>
<dbReference type="SMART" id="SM01244">
    <property type="entry name" value="IRS"/>
    <property type="match status" value="1"/>
</dbReference>
<evidence type="ECO:0000256" key="1">
    <source>
        <dbReference type="ARBA" id="ARBA00011440"/>
    </source>
</evidence>
<dbReference type="Proteomes" id="UP001318040">
    <property type="component" value="Chromosome 64"/>
</dbReference>
<evidence type="ECO:0000256" key="10">
    <source>
        <dbReference type="ARBA" id="ARBA00046145"/>
    </source>
</evidence>
<reference evidence="15" key="1">
    <citation type="submission" date="2025-08" db="UniProtKB">
        <authorList>
            <consortium name="RefSeq"/>
        </authorList>
    </citation>
    <scope>IDENTIFICATION</scope>
    <source>
        <tissue evidence="15">Sperm</tissue>
    </source>
</reference>
<evidence type="ECO:0000313" key="15">
    <source>
        <dbReference type="RefSeq" id="XP_032833695.1"/>
    </source>
</evidence>
<feature type="region of interest" description="Disordered" evidence="11">
    <location>
        <begin position="301"/>
        <end position="352"/>
    </location>
</feature>
<feature type="compositionally biased region" description="Low complexity" evidence="11">
    <location>
        <begin position="309"/>
        <end position="320"/>
    </location>
</feature>
<dbReference type="SUPFAM" id="SSF50729">
    <property type="entry name" value="PH domain-like"/>
    <property type="match status" value="2"/>
</dbReference>
<feature type="compositionally biased region" description="Low complexity" evidence="11">
    <location>
        <begin position="133"/>
        <end position="144"/>
    </location>
</feature>